<evidence type="ECO:0000313" key="6">
    <source>
        <dbReference type="Proteomes" id="UP000292039"/>
    </source>
</evidence>
<dbReference type="EMBL" id="SGWZ01000001">
    <property type="protein sequence ID" value="RZS73379.1"/>
    <property type="molecule type" value="Genomic_DNA"/>
</dbReference>
<dbReference type="GeneID" id="99727926"/>
<dbReference type="EMBL" id="LBNE01000001">
    <property type="protein sequence ID" value="KKO73310.1"/>
    <property type="molecule type" value="Genomic_DNA"/>
</dbReference>
<evidence type="ECO:0000256" key="2">
    <source>
        <dbReference type="SAM" id="MobiDB-lite"/>
    </source>
</evidence>
<dbReference type="Proteomes" id="UP000078084">
    <property type="component" value="Unassembled WGS sequence"/>
</dbReference>
<dbReference type="InterPro" id="IPR029016">
    <property type="entry name" value="GAF-like_dom_sf"/>
</dbReference>
<dbReference type="PANTHER" id="PTHR38765">
    <property type="entry name" value="DUF484 DOMAIN-CONTAINING PROTEIN"/>
    <property type="match status" value="1"/>
</dbReference>
<reference evidence="3 5" key="1">
    <citation type="submission" date="2015-04" db="EMBL/GenBank/DDBJ databases">
        <title>Genome sequence of Kerstersia gyiorum CG1.</title>
        <authorList>
            <person name="Greninger A.L."/>
            <person name="Kozyreva V."/>
            <person name="Chaturvedi V."/>
        </authorList>
    </citation>
    <scope>NUCLEOTIDE SEQUENCE [LARGE SCALE GENOMIC DNA]</scope>
    <source>
        <strain evidence="3 5">CG1</strain>
    </source>
</reference>
<feature type="region of interest" description="Disordered" evidence="2">
    <location>
        <begin position="251"/>
        <end position="271"/>
    </location>
</feature>
<proteinExistence type="predicted"/>
<sequence length="271" mass="28845">MPNDSLHAAEVARFLEHNPGFLTEHAEIFSAVSVPHPRLPHVIPLGERQNLLLRDRVRTLELALAELRQQAARNERISAQLHAWLAGLLAEADASQLGPRFVLGLAREFDLQSVTLLAWQPELHVQAGPDGVMPAPAHALDEAAVQALRQYATAQSRPACCASSTANQALAPLLAAMPGDAAPPAGSLAIVPLHALQQHDDGSTEEGALTTGLLILADSSRERYVPNMETLFLERIAQLAGAMLTRLEASAPAQAPAPAETADTCPPEQNA</sequence>
<evidence type="ECO:0000256" key="1">
    <source>
        <dbReference type="SAM" id="Coils"/>
    </source>
</evidence>
<evidence type="ECO:0000313" key="4">
    <source>
        <dbReference type="EMBL" id="RZS73379.1"/>
    </source>
</evidence>
<feature type="coiled-coil region" evidence="1">
    <location>
        <begin position="50"/>
        <end position="80"/>
    </location>
</feature>
<comment type="caution">
    <text evidence="3">The sequence shown here is derived from an EMBL/GenBank/DDBJ whole genome shotgun (WGS) entry which is preliminary data.</text>
</comment>
<feature type="compositionally biased region" description="Low complexity" evidence="2">
    <location>
        <begin position="251"/>
        <end position="262"/>
    </location>
</feature>
<dbReference type="Gene3D" id="3.30.450.40">
    <property type="match status" value="1"/>
</dbReference>
<dbReference type="AlphaFoldDB" id="A0A171KWP3"/>
<dbReference type="PANTHER" id="PTHR38765:SF1">
    <property type="entry name" value="DUF484 DOMAIN-CONTAINING PROTEIN"/>
    <property type="match status" value="1"/>
</dbReference>
<keyword evidence="5" id="KW-1185">Reference proteome</keyword>
<evidence type="ECO:0000313" key="5">
    <source>
        <dbReference type="Proteomes" id="UP000078084"/>
    </source>
</evidence>
<dbReference type="Pfam" id="PF04340">
    <property type="entry name" value="DUF484"/>
    <property type="match status" value="1"/>
</dbReference>
<dbReference type="STRING" id="206506.AAV32_03370"/>
<dbReference type="InterPro" id="IPR007435">
    <property type="entry name" value="DUF484"/>
</dbReference>
<name>A0A171KWP3_9BURK</name>
<organism evidence="3 5">
    <name type="scientific">Kerstersia gyiorum</name>
    <dbReference type="NCBI Taxonomy" id="206506"/>
    <lineage>
        <taxon>Bacteria</taxon>
        <taxon>Pseudomonadati</taxon>
        <taxon>Pseudomonadota</taxon>
        <taxon>Betaproteobacteria</taxon>
        <taxon>Burkholderiales</taxon>
        <taxon>Alcaligenaceae</taxon>
        <taxon>Kerstersia</taxon>
    </lineage>
</organism>
<dbReference type="RefSeq" id="WP_068367470.1">
    <property type="nucleotide sequence ID" value="NZ_CBCSEB010000010.1"/>
</dbReference>
<gene>
    <name evidence="3" type="ORF">AAV32_03370</name>
    <name evidence="4" type="ORF">EV679_0570</name>
</gene>
<evidence type="ECO:0008006" key="7">
    <source>
        <dbReference type="Google" id="ProtNLM"/>
    </source>
</evidence>
<keyword evidence="1" id="KW-0175">Coiled coil</keyword>
<accession>A0A171KWP3</accession>
<protein>
    <recommendedName>
        <fullName evidence="7">DUF484 family protein</fullName>
    </recommendedName>
</protein>
<evidence type="ECO:0000313" key="3">
    <source>
        <dbReference type="EMBL" id="KKO73310.1"/>
    </source>
</evidence>
<dbReference type="Proteomes" id="UP000292039">
    <property type="component" value="Unassembled WGS sequence"/>
</dbReference>
<reference evidence="4 6" key="2">
    <citation type="submission" date="2019-02" db="EMBL/GenBank/DDBJ databases">
        <title>Genomic Encyclopedia of Type Strains, Phase IV (KMG-IV): sequencing the most valuable type-strain genomes for metagenomic binning, comparative biology and taxonomic classification.</title>
        <authorList>
            <person name="Goeker M."/>
        </authorList>
    </citation>
    <scope>NUCLEOTIDE SEQUENCE [LARGE SCALE GENOMIC DNA]</scope>
    <source>
        <strain evidence="4 6">DSM 16618</strain>
    </source>
</reference>